<comment type="caution">
    <text evidence="8">The sequence shown here is derived from an EMBL/GenBank/DDBJ whole genome shotgun (WGS) entry which is preliminary data.</text>
</comment>
<dbReference type="InterPro" id="IPR020904">
    <property type="entry name" value="Sc_DH/Rdtase_CS"/>
</dbReference>
<name>A0AAN6S402_9PEZI</name>
<dbReference type="PROSITE" id="PS00061">
    <property type="entry name" value="ADH_SHORT"/>
    <property type="match status" value="1"/>
</dbReference>
<evidence type="ECO:0000256" key="7">
    <source>
        <dbReference type="SAM" id="MobiDB-lite"/>
    </source>
</evidence>
<evidence type="ECO:0000256" key="1">
    <source>
        <dbReference type="ARBA" id="ARBA00006484"/>
    </source>
</evidence>
<evidence type="ECO:0000256" key="5">
    <source>
        <dbReference type="ARBA" id="ARBA00066831"/>
    </source>
</evidence>
<dbReference type="FunFam" id="3.40.50.720:FF:000240">
    <property type="entry name" value="SDR family oxidoreductase"/>
    <property type="match status" value="1"/>
</dbReference>
<comment type="similarity">
    <text evidence="1">Belongs to the short-chain dehydrogenases/reductases (SDR) family.</text>
</comment>
<organism evidence="8 9">
    <name type="scientific">Diplogelasinospora grovesii</name>
    <dbReference type="NCBI Taxonomy" id="303347"/>
    <lineage>
        <taxon>Eukaryota</taxon>
        <taxon>Fungi</taxon>
        <taxon>Dikarya</taxon>
        <taxon>Ascomycota</taxon>
        <taxon>Pezizomycotina</taxon>
        <taxon>Sordariomycetes</taxon>
        <taxon>Sordariomycetidae</taxon>
        <taxon>Sordariales</taxon>
        <taxon>Diplogelasinosporaceae</taxon>
        <taxon>Diplogelasinospora</taxon>
    </lineage>
</organism>
<keyword evidence="3" id="KW-0560">Oxidoreductase</keyword>
<reference evidence="9" key="1">
    <citation type="journal article" date="2023" name="Mol. Phylogenet. Evol.">
        <title>Genome-scale phylogeny and comparative genomics of the fungal order Sordariales.</title>
        <authorList>
            <person name="Hensen N."/>
            <person name="Bonometti L."/>
            <person name="Westerberg I."/>
            <person name="Brannstrom I.O."/>
            <person name="Guillou S."/>
            <person name="Cros-Aarteil S."/>
            <person name="Calhoun S."/>
            <person name="Haridas S."/>
            <person name="Kuo A."/>
            <person name="Mondo S."/>
            <person name="Pangilinan J."/>
            <person name="Riley R."/>
            <person name="LaButti K."/>
            <person name="Andreopoulos B."/>
            <person name="Lipzen A."/>
            <person name="Chen C."/>
            <person name="Yan M."/>
            <person name="Daum C."/>
            <person name="Ng V."/>
            <person name="Clum A."/>
            <person name="Steindorff A."/>
            <person name="Ohm R.A."/>
            <person name="Martin F."/>
            <person name="Silar P."/>
            <person name="Natvig D.O."/>
            <person name="Lalanne C."/>
            <person name="Gautier V."/>
            <person name="Ament-Velasquez S.L."/>
            <person name="Kruys A."/>
            <person name="Hutchinson M.I."/>
            <person name="Powell A.J."/>
            <person name="Barry K."/>
            <person name="Miller A.N."/>
            <person name="Grigoriev I.V."/>
            <person name="Debuchy R."/>
            <person name="Gladieux P."/>
            <person name="Hiltunen Thoren M."/>
            <person name="Johannesson H."/>
        </authorList>
    </citation>
    <scope>NUCLEOTIDE SEQUENCE [LARGE SCALE GENOMIC DNA]</scope>
    <source>
        <strain evidence="9">CBS 340.73</strain>
    </source>
</reference>
<dbReference type="PRINTS" id="PR00080">
    <property type="entry name" value="SDRFAMILY"/>
</dbReference>
<dbReference type="GO" id="GO:0047038">
    <property type="term" value="F:D-arabinitol 2-dehydrogenase activity"/>
    <property type="evidence" value="ECO:0007669"/>
    <property type="project" value="UniProtKB-EC"/>
</dbReference>
<dbReference type="Gene3D" id="3.40.50.720">
    <property type="entry name" value="NAD(P)-binding Rossmann-like Domain"/>
    <property type="match status" value="1"/>
</dbReference>
<dbReference type="PRINTS" id="PR00081">
    <property type="entry name" value="GDHRDH"/>
</dbReference>
<evidence type="ECO:0000256" key="4">
    <source>
        <dbReference type="ARBA" id="ARBA00060719"/>
    </source>
</evidence>
<keyword evidence="9" id="KW-1185">Reference proteome</keyword>
<evidence type="ECO:0000256" key="2">
    <source>
        <dbReference type="ARBA" id="ARBA00022857"/>
    </source>
</evidence>
<dbReference type="PANTHER" id="PTHR42760">
    <property type="entry name" value="SHORT-CHAIN DEHYDROGENASES/REDUCTASES FAMILY MEMBER"/>
    <property type="match status" value="1"/>
</dbReference>
<dbReference type="Pfam" id="PF13561">
    <property type="entry name" value="adh_short_C2"/>
    <property type="match status" value="1"/>
</dbReference>
<gene>
    <name evidence="8" type="ORF">QBC46DRAFT_388405</name>
</gene>
<dbReference type="EMBL" id="MU853815">
    <property type="protein sequence ID" value="KAK3939168.1"/>
    <property type="molecule type" value="Genomic_DNA"/>
</dbReference>
<sequence>MTTDRSELTSRVIPQMVLNERPAPPPPLPQDSAPAARAAARFALQGTAIVTGGAGDLGLATCRALLEHGLQNLVIFDLHGPEQADAAMQGLQADFPQANIVILRVDVTNAEMVNSAVAAAVQMYTSIDILICLAGIVSTVHAAELPPETFRKVLDVNTTGSFLCAQAVAKFMIRSGKGGSIILVASISAHRVNFPQPQVHYNVAKAGVLAMKSSLAAEWARYGIRVNSISPGYMNTILNEGDGLEECRKIWASRNPMGRMGEPDELTGIIVLLASRAGSYITGADFIVDGGQSVF</sequence>
<dbReference type="AlphaFoldDB" id="A0AAN6S402"/>
<dbReference type="EC" id="1.1.1.250" evidence="5"/>
<evidence type="ECO:0000256" key="3">
    <source>
        <dbReference type="ARBA" id="ARBA00023002"/>
    </source>
</evidence>
<keyword evidence="2" id="KW-0521">NADP</keyword>
<comment type="pathway">
    <text evidence="4">Carbohydrate metabolism; D-arabinitol metabolism.</text>
</comment>
<proteinExistence type="inferred from homology"/>
<accession>A0AAN6S402</accession>
<dbReference type="InterPro" id="IPR036291">
    <property type="entry name" value="NAD(P)-bd_dom_sf"/>
</dbReference>
<dbReference type="GO" id="GO:0005975">
    <property type="term" value="P:carbohydrate metabolic process"/>
    <property type="evidence" value="ECO:0007669"/>
    <property type="project" value="UniProtKB-ARBA"/>
</dbReference>
<protein>
    <recommendedName>
        <fullName evidence="6">D-arabinitol 2-dehydrogenase [ribulose-forming]</fullName>
        <ecNumber evidence="5">1.1.1.250</ecNumber>
    </recommendedName>
</protein>
<dbReference type="PANTHER" id="PTHR42760:SF115">
    <property type="entry name" value="3-OXOACYL-[ACYL-CARRIER-PROTEIN] REDUCTASE FABG"/>
    <property type="match status" value="1"/>
</dbReference>
<dbReference type="Proteomes" id="UP001303473">
    <property type="component" value="Unassembled WGS sequence"/>
</dbReference>
<feature type="region of interest" description="Disordered" evidence="7">
    <location>
        <begin position="1"/>
        <end position="34"/>
    </location>
</feature>
<evidence type="ECO:0000313" key="9">
    <source>
        <dbReference type="Proteomes" id="UP001303473"/>
    </source>
</evidence>
<evidence type="ECO:0000313" key="8">
    <source>
        <dbReference type="EMBL" id="KAK3939168.1"/>
    </source>
</evidence>
<dbReference type="InterPro" id="IPR002347">
    <property type="entry name" value="SDR_fam"/>
</dbReference>
<dbReference type="SUPFAM" id="SSF51735">
    <property type="entry name" value="NAD(P)-binding Rossmann-fold domains"/>
    <property type="match status" value="1"/>
</dbReference>
<evidence type="ECO:0000256" key="6">
    <source>
        <dbReference type="ARBA" id="ARBA00070881"/>
    </source>
</evidence>